<organism evidence="1 2">
    <name type="scientific">Theobroma cacao</name>
    <name type="common">Cacao</name>
    <name type="synonym">Cocoa</name>
    <dbReference type="NCBI Taxonomy" id="3641"/>
    <lineage>
        <taxon>Eukaryota</taxon>
        <taxon>Viridiplantae</taxon>
        <taxon>Streptophyta</taxon>
        <taxon>Embryophyta</taxon>
        <taxon>Tracheophyta</taxon>
        <taxon>Spermatophyta</taxon>
        <taxon>Magnoliopsida</taxon>
        <taxon>eudicotyledons</taxon>
        <taxon>Gunneridae</taxon>
        <taxon>Pentapetalae</taxon>
        <taxon>rosids</taxon>
        <taxon>malvids</taxon>
        <taxon>Malvales</taxon>
        <taxon>Malvaceae</taxon>
        <taxon>Byttnerioideae</taxon>
        <taxon>Theobroma</taxon>
    </lineage>
</organism>
<dbReference type="InParanoid" id="A0A061FUA2"/>
<accession>A0A061FUA2</accession>
<protein>
    <submittedName>
        <fullName evidence="1">Uncharacterized protein</fullName>
    </submittedName>
</protein>
<gene>
    <name evidence="1" type="ORF">TCM_012133</name>
</gene>
<evidence type="ECO:0000313" key="2">
    <source>
        <dbReference type="Proteomes" id="UP000026915"/>
    </source>
</evidence>
<name>A0A061FUA2_THECC</name>
<sequence>MTPEISFRKVSLGIGLSKGLSKLDGYTTDESGTLGSMGLALIGLGCNKGGSGEPTSSSRGIYSSNVLSCASPSTVVRAPPA</sequence>
<proteinExistence type="predicted"/>
<dbReference type="Proteomes" id="UP000026915">
    <property type="component" value="Chromosome 3"/>
</dbReference>
<evidence type="ECO:0000313" key="1">
    <source>
        <dbReference type="EMBL" id="EOY20791.1"/>
    </source>
</evidence>
<dbReference type="AlphaFoldDB" id="A0A061FUA2"/>
<dbReference type="HOGENOM" id="CLU_2578671_0_0_1"/>
<reference evidence="1 2" key="1">
    <citation type="journal article" date="2013" name="Genome Biol.">
        <title>The genome sequence of the most widely cultivated cacao type and its use to identify candidate genes regulating pod color.</title>
        <authorList>
            <person name="Motamayor J.C."/>
            <person name="Mockaitis K."/>
            <person name="Schmutz J."/>
            <person name="Haiminen N."/>
            <person name="Iii D.L."/>
            <person name="Cornejo O."/>
            <person name="Findley S.D."/>
            <person name="Zheng P."/>
            <person name="Utro F."/>
            <person name="Royaert S."/>
            <person name="Saski C."/>
            <person name="Jenkins J."/>
            <person name="Podicheti R."/>
            <person name="Zhao M."/>
            <person name="Scheffler B.E."/>
            <person name="Stack J.C."/>
            <person name="Feltus F.A."/>
            <person name="Mustiga G.M."/>
            <person name="Amores F."/>
            <person name="Phillips W."/>
            <person name="Marelli J.P."/>
            <person name="May G.D."/>
            <person name="Shapiro H."/>
            <person name="Ma J."/>
            <person name="Bustamante C.D."/>
            <person name="Schnell R.J."/>
            <person name="Main D."/>
            <person name="Gilbert D."/>
            <person name="Parida L."/>
            <person name="Kuhn D.N."/>
        </authorList>
    </citation>
    <scope>NUCLEOTIDE SEQUENCE [LARGE SCALE GENOMIC DNA]</scope>
    <source>
        <strain evidence="2">cv. Matina 1-6</strain>
    </source>
</reference>
<dbReference type="Gramene" id="EOY20791">
    <property type="protein sequence ID" value="EOY20791"/>
    <property type="gene ID" value="TCM_012133"/>
</dbReference>
<dbReference type="EMBL" id="CM001881">
    <property type="protein sequence ID" value="EOY20791.1"/>
    <property type="molecule type" value="Genomic_DNA"/>
</dbReference>
<keyword evidence="2" id="KW-1185">Reference proteome</keyword>